<evidence type="ECO:0008006" key="4">
    <source>
        <dbReference type="Google" id="ProtNLM"/>
    </source>
</evidence>
<sequence>MVTRSLDTSLDPSSKNPWDALFSSTTRPRSPPPNNISSTNDDRTHPNVDGDASFSSSTLAGGYTILIQHSITSQLQRDFAFSSAGKEGGVQHSVTRSMGALSVSRPSQPSSRGRGSQSSACGERFGMSGAFLARKAFEELCCRCDGSVVFVTLLGNGGVVDLESLNEYNDDLIHDSGDDDDAHDYDGRNREKKEINRRKRAVQLFRRFGAIVDLASDPFGWAEESADDSSDRFVTKSTMNSLRTIADVIRATAVRVEDYRETLRGESSSQKQSGQRPIPIIFDSLTPLLSLHGVNNVVLLLESFKQITSSQPSVLSPIVAPVLYESMRSSDHRLLEDVADALLTLRLVSVKGQTNEITSGVLELVRRGGGGNGLGGKLIQDCIPVRIMESSEYAMGIGQKFDARDTCYWILDYSYDSSQKKQLLNVHGDIPKKSDDGEVKQRQETGQLSSRPRIYIEDDDLEFDDMDEEDPDDDLDL</sequence>
<comment type="caution">
    <text evidence="2">The sequence shown here is derived from an EMBL/GenBank/DDBJ whole genome shotgun (WGS) entry which is preliminary data.</text>
</comment>
<feature type="compositionally biased region" description="Basic and acidic residues" evidence="1">
    <location>
        <begin position="184"/>
        <end position="193"/>
    </location>
</feature>
<dbReference type="EMBL" id="JABMIG020000013">
    <property type="protein sequence ID" value="KAL3803559.1"/>
    <property type="molecule type" value="Genomic_DNA"/>
</dbReference>
<dbReference type="AlphaFoldDB" id="A0ABD3QT86"/>
<dbReference type="Proteomes" id="UP001516023">
    <property type="component" value="Unassembled WGS sequence"/>
</dbReference>
<feature type="compositionally biased region" description="Acidic residues" evidence="1">
    <location>
        <begin position="457"/>
        <end position="477"/>
    </location>
</feature>
<evidence type="ECO:0000313" key="3">
    <source>
        <dbReference type="Proteomes" id="UP001516023"/>
    </source>
</evidence>
<reference evidence="2 3" key="1">
    <citation type="journal article" date="2020" name="G3 (Bethesda)">
        <title>Improved Reference Genome for Cyclotella cryptica CCMP332, a Model for Cell Wall Morphogenesis, Salinity Adaptation, and Lipid Production in Diatoms (Bacillariophyta).</title>
        <authorList>
            <person name="Roberts W.R."/>
            <person name="Downey K.M."/>
            <person name="Ruck E.C."/>
            <person name="Traller J.C."/>
            <person name="Alverson A.J."/>
        </authorList>
    </citation>
    <scope>NUCLEOTIDE SEQUENCE [LARGE SCALE GENOMIC DNA]</scope>
    <source>
        <strain evidence="2 3">CCMP332</strain>
    </source>
</reference>
<feature type="region of interest" description="Disordered" evidence="1">
    <location>
        <begin position="1"/>
        <end position="53"/>
    </location>
</feature>
<feature type="region of interest" description="Disordered" evidence="1">
    <location>
        <begin position="428"/>
        <end position="477"/>
    </location>
</feature>
<feature type="compositionally biased region" description="Polar residues" evidence="1">
    <location>
        <begin position="1"/>
        <end position="16"/>
    </location>
</feature>
<evidence type="ECO:0000313" key="2">
    <source>
        <dbReference type="EMBL" id="KAL3803559.1"/>
    </source>
</evidence>
<feature type="compositionally biased region" description="Low complexity" evidence="1">
    <location>
        <begin position="104"/>
        <end position="119"/>
    </location>
</feature>
<proteinExistence type="predicted"/>
<feature type="region of interest" description="Disordered" evidence="1">
    <location>
        <begin position="90"/>
        <end position="121"/>
    </location>
</feature>
<gene>
    <name evidence="2" type="ORF">HJC23_014107</name>
</gene>
<name>A0ABD3QT86_9STRA</name>
<accession>A0ABD3QT86</accession>
<protein>
    <recommendedName>
        <fullName evidence="4">Elongator complex protein 5</fullName>
    </recommendedName>
</protein>
<evidence type="ECO:0000256" key="1">
    <source>
        <dbReference type="SAM" id="MobiDB-lite"/>
    </source>
</evidence>
<feature type="compositionally biased region" description="Basic and acidic residues" evidence="1">
    <location>
        <begin position="429"/>
        <end position="443"/>
    </location>
</feature>
<keyword evidence="3" id="KW-1185">Reference proteome</keyword>
<feature type="region of interest" description="Disordered" evidence="1">
    <location>
        <begin position="173"/>
        <end position="193"/>
    </location>
</feature>
<organism evidence="2 3">
    <name type="scientific">Cyclotella cryptica</name>
    <dbReference type="NCBI Taxonomy" id="29204"/>
    <lineage>
        <taxon>Eukaryota</taxon>
        <taxon>Sar</taxon>
        <taxon>Stramenopiles</taxon>
        <taxon>Ochrophyta</taxon>
        <taxon>Bacillariophyta</taxon>
        <taxon>Coscinodiscophyceae</taxon>
        <taxon>Thalassiosirophycidae</taxon>
        <taxon>Stephanodiscales</taxon>
        <taxon>Stephanodiscaceae</taxon>
        <taxon>Cyclotella</taxon>
    </lineage>
</organism>